<proteinExistence type="predicted"/>
<dbReference type="EMBL" id="HBIM01003552">
    <property type="protein sequence ID" value="CAE0404979.1"/>
    <property type="molecule type" value="Transcribed_RNA"/>
</dbReference>
<evidence type="ECO:0000259" key="2">
    <source>
        <dbReference type="Pfam" id="PF13475"/>
    </source>
</evidence>
<name>A0A7S3P3V4_9STRA</name>
<feature type="domain" description="DUF4116" evidence="2">
    <location>
        <begin position="317"/>
        <end position="353"/>
    </location>
</feature>
<organism evidence="3">
    <name type="scientific">Amphora coffeiformis</name>
    <dbReference type="NCBI Taxonomy" id="265554"/>
    <lineage>
        <taxon>Eukaryota</taxon>
        <taxon>Sar</taxon>
        <taxon>Stramenopiles</taxon>
        <taxon>Ochrophyta</taxon>
        <taxon>Bacillariophyta</taxon>
        <taxon>Bacillariophyceae</taxon>
        <taxon>Bacillariophycidae</taxon>
        <taxon>Thalassiophysales</taxon>
        <taxon>Catenulaceae</taxon>
        <taxon>Amphora</taxon>
    </lineage>
</organism>
<reference evidence="3" key="1">
    <citation type="submission" date="2021-01" db="EMBL/GenBank/DDBJ databases">
        <authorList>
            <person name="Corre E."/>
            <person name="Pelletier E."/>
            <person name="Niang G."/>
            <person name="Scheremetjew M."/>
            <person name="Finn R."/>
            <person name="Kale V."/>
            <person name="Holt S."/>
            <person name="Cochrane G."/>
            <person name="Meng A."/>
            <person name="Brown T."/>
            <person name="Cohen L."/>
        </authorList>
    </citation>
    <scope>NUCLEOTIDE SEQUENCE</scope>
    <source>
        <strain evidence="3">CCMP127</strain>
    </source>
</reference>
<dbReference type="InterPro" id="IPR025197">
    <property type="entry name" value="DUF4116"/>
</dbReference>
<dbReference type="Pfam" id="PF13475">
    <property type="entry name" value="DUF4116"/>
    <property type="match status" value="4"/>
</dbReference>
<feature type="compositionally biased region" description="Acidic residues" evidence="1">
    <location>
        <begin position="586"/>
        <end position="600"/>
    </location>
</feature>
<feature type="compositionally biased region" description="Acidic residues" evidence="1">
    <location>
        <begin position="636"/>
        <end position="646"/>
    </location>
</feature>
<feature type="region of interest" description="Disordered" evidence="1">
    <location>
        <begin position="623"/>
        <end position="662"/>
    </location>
</feature>
<evidence type="ECO:0000313" key="3">
    <source>
        <dbReference type="EMBL" id="CAE0404979.1"/>
    </source>
</evidence>
<evidence type="ECO:0000256" key="1">
    <source>
        <dbReference type="SAM" id="MobiDB-lite"/>
    </source>
</evidence>
<feature type="domain" description="DUF4116" evidence="2">
    <location>
        <begin position="449"/>
        <end position="490"/>
    </location>
</feature>
<sequence length="777" mass="88394">MEDVNMDTEREHQERRMHLEALERDTPRVWRELRADYKVDKEFILQALQSPRLPNKSDFERQFPQSLRFDRDVVLAFCARPDFKEIYYERHLFVPDCLTSDKDVMLAYCRQIPRSLQECSPELCDDREVVEAAISLDGLELQYASTRLQEDPDIVVTACESNGQALELCPRGPVRDRLTSDRDFMLRVLRKHGGPMLRLVSDPLRNDRELLLEALKHGMRYRWCPFDFQNDKSFVQEALTHRSTLYMEMNRTTQTEEDLARAAIVSDTSTPEVHERALGHQPTLTKYRDVALALARRGETGKFWEYLIDGTPSYRGDREIMLTAVQRNPKIFSRVTPALQRDVEVVLAAIQHDTSLTVLNIVGGGFQQAHPHVTVKAIMSANLSSLRLMQGAIPNVLWANFDVAVAWMQRLHRVPVGSNSLLTNRDFCLAIARYAHRQFPSVAENLRSDYNFMREAVEINGLVLRHAGSLLRHDLELVVRAVASNRNALCSLIPFSFAQVQQHVKGKLDLHRTFLTDFLRGIAISTPRLPPSMRSQLPLLDRGVETSQAFKQLIAEFLGVPVGAELVLLRRAMNKLQNPASSDEPAGPDEDGDVFVDVLDDPEPAMPALARRMRQRRMWHFHNRRAAANGNNNRNDDDDDDDDDEEARNRGRGANVPDFHFAGMGGDPMDDAANDMMVAMHNIENNNGRDIVEVPMPGRRHFVRGPNMPGFHPAENNNNNDRRRMVRGPNPFVGFQAPVMADDAIREDPNNNGADEMMAAAMEMAVEEVDLDDWNGL</sequence>
<protein>
    <recommendedName>
        <fullName evidence="2">DUF4116 domain-containing protein</fullName>
    </recommendedName>
</protein>
<feature type="domain" description="DUF4116" evidence="2">
    <location>
        <begin position="181"/>
        <end position="227"/>
    </location>
</feature>
<accession>A0A7S3P3V4</accession>
<feature type="domain" description="DUF4116" evidence="2">
    <location>
        <begin position="126"/>
        <end position="170"/>
    </location>
</feature>
<dbReference type="AlphaFoldDB" id="A0A7S3P3V4"/>
<feature type="region of interest" description="Disordered" evidence="1">
    <location>
        <begin position="578"/>
        <end position="600"/>
    </location>
</feature>
<gene>
    <name evidence="3" type="ORF">ACOF00016_LOCUS3061</name>
</gene>